<dbReference type="EMBL" id="BSYO01000037">
    <property type="protein sequence ID" value="GMH29888.1"/>
    <property type="molecule type" value="Genomic_DNA"/>
</dbReference>
<gene>
    <name evidence="1" type="ORF">Nepgr_031731</name>
</gene>
<dbReference type="AlphaFoldDB" id="A0AAD3TJ14"/>
<sequence length="363" mass="38286">MMILCYSPRFVALGFASVGGSAAGRVGVDCVWSECGGGVSVVCVVIQPLCLFVSEDVGYAICFVLRFFVGSRMRFLKWYSHLCVKKDGCRLLVGILVNGRFSEDELFAAAAAFADVGVLISEWDNSASLVKIPVASTPCPGRVGDPPSKFDAQLVAEGLSGCNSPVENVLKVLMDLLPVGADLLVSGNFILTVVLPCMLVLESLHPGLPFLVDASICVGWCSYRWMWNTAAAAYFLDGAVLPAKCELVGTKDLDEAPSFRPPPADAVSLDFGYAGPVGCAQADIFPISDQEVTLLGAFNPGSEPSEIMQDGRGSLSPEVVHQSADSLLESSSGVRFLGIGVAPVQPLPVRMGCEDNPASPLRG</sequence>
<reference evidence="1" key="1">
    <citation type="submission" date="2023-05" db="EMBL/GenBank/DDBJ databases">
        <title>Nepenthes gracilis genome sequencing.</title>
        <authorList>
            <person name="Fukushima K."/>
        </authorList>
    </citation>
    <scope>NUCLEOTIDE SEQUENCE</scope>
    <source>
        <strain evidence="1">SING2019-196</strain>
    </source>
</reference>
<keyword evidence="2" id="KW-1185">Reference proteome</keyword>
<protein>
    <submittedName>
        <fullName evidence="1">Uncharacterized protein</fullName>
    </submittedName>
</protein>
<organism evidence="1 2">
    <name type="scientific">Nepenthes gracilis</name>
    <name type="common">Slender pitcher plant</name>
    <dbReference type="NCBI Taxonomy" id="150966"/>
    <lineage>
        <taxon>Eukaryota</taxon>
        <taxon>Viridiplantae</taxon>
        <taxon>Streptophyta</taxon>
        <taxon>Embryophyta</taxon>
        <taxon>Tracheophyta</taxon>
        <taxon>Spermatophyta</taxon>
        <taxon>Magnoliopsida</taxon>
        <taxon>eudicotyledons</taxon>
        <taxon>Gunneridae</taxon>
        <taxon>Pentapetalae</taxon>
        <taxon>Caryophyllales</taxon>
        <taxon>Nepenthaceae</taxon>
        <taxon>Nepenthes</taxon>
    </lineage>
</organism>
<accession>A0AAD3TJ14</accession>
<dbReference type="Proteomes" id="UP001279734">
    <property type="component" value="Unassembled WGS sequence"/>
</dbReference>
<name>A0AAD3TJ14_NEPGR</name>
<comment type="caution">
    <text evidence="1">The sequence shown here is derived from an EMBL/GenBank/DDBJ whole genome shotgun (WGS) entry which is preliminary data.</text>
</comment>
<evidence type="ECO:0000313" key="2">
    <source>
        <dbReference type="Proteomes" id="UP001279734"/>
    </source>
</evidence>
<proteinExistence type="predicted"/>
<evidence type="ECO:0000313" key="1">
    <source>
        <dbReference type="EMBL" id="GMH29888.1"/>
    </source>
</evidence>